<keyword evidence="3" id="KW-1185">Reference proteome</keyword>
<dbReference type="EMBL" id="FMIB01000002">
    <property type="protein sequence ID" value="SCL53224.1"/>
    <property type="molecule type" value="Genomic_DNA"/>
</dbReference>
<dbReference type="GeneID" id="43278223"/>
<sequence>MRALLWIVGVVAGVLILLGLLLEAARWLLIIGAIAVVVLLVLAFLRGRGVVRREGAPRR</sequence>
<organism evidence="2 3">
    <name type="scientific">Micromonospora chersina</name>
    <dbReference type="NCBI Taxonomy" id="47854"/>
    <lineage>
        <taxon>Bacteria</taxon>
        <taxon>Bacillati</taxon>
        <taxon>Actinomycetota</taxon>
        <taxon>Actinomycetes</taxon>
        <taxon>Micromonosporales</taxon>
        <taxon>Micromonosporaceae</taxon>
        <taxon>Micromonospora</taxon>
    </lineage>
</organism>
<keyword evidence="1" id="KW-0812">Transmembrane</keyword>
<accession>A0A1C6UH03</accession>
<evidence type="ECO:0000256" key="1">
    <source>
        <dbReference type="SAM" id="Phobius"/>
    </source>
</evidence>
<keyword evidence="1" id="KW-0472">Membrane</keyword>
<evidence type="ECO:0000313" key="2">
    <source>
        <dbReference type="EMBL" id="SCL53224.1"/>
    </source>
</evidence>
<gene>
    <name evidence="2" type="ORF">GA0070603_1558</name>
</gene>
<dbReference type="RefSeq" id="WP_091309321.1">
    <property type="nucleotide sequence ID" value="NZ_FMIB01000002.1"/>
</dbReference>
<name>A0A1C6UH03_9ACTN</name>
<dbReference type="Proteomes" id="UP000198605">
    <property type="component" value="Unassembled WGS sequence"/>
</dbReference>
<evidence type="ECO:0000313" key="3">
    <source>
        <dbReference type="Proteomes" id="UP000198605"/>
    </source>
</evidence>
<proteinExistence type="predicted"/>
<feature type="transmembrane region" description="Helical" evidence="1">
    <location>
        <begin position="5"/>
        <end position="21"/>
    </location>
</feature>
<keyword evidence="1" id="KW-1133">Transmembrane helix</keyword>
<dbReference type="AlphaFoldDB" id="A0A1C6UH03"/>
<dbReference type="STRING" id="47854.GA0070603_1558"/>
<feature type="transmembrane region" description="Helical" evidence="1">
    <location>
        <begin position="27"/>
        <end position="45"/>
    </location>
</feature>
<protein>
    <submittedName>
        <fullName evidence="2">Uncharacterized protein</fullName>
    </submittedName>
</protein>
<reference evidence="3" key="1">
    <citation type="submission" date="2016-06" db="EMBL/GenBank/DDBJ databases">
        <authorList>
            <person name="Varghese N."/>
            <person name="Submissions Spin"/>
        </authorList>
    </citation>
    <scope>NUCLEOTIDE SEQUENCE [LARGE SCALE GENOMIC DNA]</scope>
    <source>
        <strain evidence="3">DSM 44151</strain>
    </source>
</reference>